<evidence type="ECO:0000256" key="3">
    <source>
        <dbReference type="ARBA" id="ARBA00004868"/>
    </source>
</evidence>
<dbReference type="GO" id="GO:0009229">
    <property type="term" value="P:thiamine diphosphate biosynthetic process"/>
    <property type="evidence" value="ECO:0007669"/>
    <property type="project" value="UniProtKB-UniRule"/>
</dbReference>
<dbReference type="GO" id="GO:0004417">
    <property type="term" value="F:hydroxyethylthiazole kinase activity"/>
    <property type="evidence" value="ECO:0007669"/>
    <property type="project" value="UniProtKB-UniRule"/>
</dbReference>
<dbReference type="InterPro" id="IPR000417">
    <property type="entry name" value="Hyethyz_kinase"/>
</dbReference>
<dbReference type="GO" id="GO:0000287">
    <property type="term" value="F:magnesium ion binding"/>
    <property type="evidence" value="ECO:0007669"/>
    <property type="project" value="UniProtKB-UniRule"/>
</dbReference>
<evidence type="ECO:0000256" key="1">
    <source>
        <dbReference type="ARBA" id="ARBA00001771"/>
    </source>
</evidence>
<reference evidence="12" key="2">
    <citation type="journal article" date="2021" name="PeerJ">
        <title>Extensive microbial diversity within the chicken gut microbiome revealed by metagenomics and culture.</title>
        <authorList>
            <person name="Gilroy R."/>
            <person name="Ravi A."/>
            <person name="Getino M."/>
            <person name="Pursley I."/>
            <person name="Horton D.L."/>
            <person name="Alikhan N.F."/>
            <person name="Baker D."/>
            <person name="Gharbi K."/>
            <person name="Hall N."/>
            <person name="Watson M."/>
            <person name="Adriaenssens E.M."/>
            <person name="Foster-Nyarko E."/>
            <person name="Jarju S."/>
            <person name="Secka A."/>
            <person name="Antonio M."/>
            <person name="Oren A."/>
            <person name="Chaudhuri R.R."/>
            <person name="La Ragione R."/>
            <person name="Hildebrand F."/>
            <person name="Pallen M.J."/>
        </authorList>
    </citation>
    <scope>NUCLEOTIDE SEQUENCE</scope>
    <source>
        <strain evidence="12">ChiSxjej1B13-7041</strain>
    </source>
</reference>
<comment type="pathway">
    <text evidence="3 11">Cofactor biosynthesis; thiamine diphosphate biosynthesis; 4-methyl-5-(2-phosphoethyl)-thiazole from 5-(2-hydroxyethyl)-4-methylthiazole: step 1/1.</text>
</comment>
<comment type="catalytic activity">
    <reaction evidence="1 11">
        <text>5-(2-hydroxyethyl)-4-methylthiazole + ATP = 4-methyl-5-(2-phosphooxyethyl)-thiazole + ADP + H(+)</text>
        <dbReference type="Rhea" id="RHEA:24212"/>
        <dbReference type="ChEBI" id="CHEBI:15378"/>
        <dbReference type="ChEBI" id="CHEBI:17957"/>
        <dbReference type="ChEBI" id="CHEBI:30616"/>
        <dbReference type="ChEBI" id="CHEBI:58296"/>
        <dbReference type="ChEBI" id="CHEBI:456216"/>
        <dbReference type="EC" id="2.7.1.50"/>
    </reaction>
</comment>
<proteinExistence type="inferred from homology"/>
<organism evidence="12 13">
    <name type="scientific">Candidatus Egerieimonas intestinavium</name>
    <dbReference type="NCBI Taxonomy" id="2840777"/>
    <lineage>
        <taxon>Bacteria</taxon>
        <taxon>Bacillati</taxon>
        <taxon>Bacillota</taxon>
        <taxon>Clostridia</taxon>
        <taxon>Lachnospirales</taxon>
        <taxon>Lachnospiraceae</taxon>
        <taxon>Lachnospiraceae incertae sedis</taxon>
        <taxon>Candidatus Egerieimonas</taxon>
    </lineage>
</organism>
<dbReference type="Proteomes" id="UP000886841">
    <property type="component" value="Unassembled WGS sequence"/>
</dbReference>
<keyword evidence="8 11" id="KW-0067">ATP-binding</keyword>
<feature type="binding site" evidence="11">
    <location>
        <position position="213"/>
    </location>
    <ligand>
        <name>substrate</name>
    </ligand>
</feature>
<evidence type="ECO:0000256" key="8">
    <source>
        <dbReference type="ARBA" id="ARBA00022840"/>
    </source>
</evidence>
<dbReference type="SUPFAM" id="SSF53613">
    <property type="entry name" value="Ribokinase-like"/>
    <property type="match status" value="1"/>
</dbReference>
<dbReference type="GO" id="GO:0005524">
    <property type="term" value="F:ATP binding"/>
    <property type="evidence" value="ECO:0007669"/>
    <property type="project" value="UniProtKB-UniRule"/>
</dbReference>
<evidence type="ECO:0000256" key="10">
    <source>
        <dbReference type="ARBA" id="ARBA00022977"/>
    </source>
</evidence>
<feature type="binding site" evidence="11">
    <location>
        <position position="186"/>
    </location>
    <ligand>
        <name>ATP</name>
        <dbReference type="ChEBI" id="CHEBI:30616"/>
    </ligand>
</feature>
<comment type="function">
    <text evidence="11">Catalyzes the phosphorylation of the hydroxyl group of 4-methyl-5-beta-hydroxyethylthiazole (THZ).</text>
</comment>
<sequence>MSSPEKLTEALRRVRERSPRIHCLTNPVTMQDVANLLLAAGGSAIMAQDVREVQEIVSQCQGLLLNTGVPDEEKLKVWILAGQRANQLGLPVVLDPVGAGASRFRREALRSLLSRVRVSVIRCNQGEAAALLEEAPQGGEEAWKLHSEKRGLKPSGVESGLRLAGDGQRRLAEALARRYGCTALVSGETDLVSDGKQWARLQGGDGRTAKITGSGCMLSALCALLCGAGLAPYEAACGAGCLWKEGARLAGLWAGENSMKLGAFHTGLFDAVGQLCWEKITEEVQE</sequence>
<dbReference type="GO" id="GO:0009228">
    <property type="term" value="P:thiamine biosynthetic process"/>
    <property type="evidence" value="ECO:0007669"/>
    <property type="project" value="UniProtKB-KW"/>
</dbReference>
<dbReference type="AlphaFoldDB" id="A0A9D1EI70"/>
<protein>
    <recommendedName>
        <fullName evidence="11">Hydroxyethylthiazole kinase</fullName>
        <ecNumber evidence="11">2.7.1.50</ecNumber>
    </recommendedName>
    <alternativeName>
        <fullName evidence="11">4-methyl-5-beta-hydroxyethylthiazole kinase</fullName>
        <shortName evidence="11">TH kinase</shortName>
        <shortName evidence="11">Thz kinase</shortName>
    </alternativeName>
</protein>
<keyword evidence="6 11" id="KW-0547">Nucleotide-binding</keyword>
<accession>A0A9D1EI70</accession>
<dbReference type="InterPro" id="IPR029056">
    <property type="entry name" value="Ribokinase-like"/>
</dbReference>
<dbReference type="PIRSF" id="PIRSF000513">
    <property type="entry name" value="Thz_kinase"/>
    <property type="match status" value="1"/>
</dbReference>
<keyword evidence="9 11" id="KW-0460">Magnesium</keyword>
<dbReference type="Pfam" id="PF02110">
    <property type="entry name" value="HK"/>
    <property type="match status" value="1"/>
</dbReference>
<feature type="binding site" evidence="11">
    <location>
        <position position="46"/>
    </location>
    <ligand>
        <name>substrate</name>
    </ligand>
</feature>
<evidence type="ECO:0000256" key="7">
    <source>
        <dbReference type="ARBA" id="ARBA00022777"/>
    </source>
</evidence>
<name>A0A9D1EI70_9FIRM</name>
<feature type="binding site" evidence="11">
    <location>
        <position position="122"/>
    </location>
    <ligand>
        <name>ATP</name>
        <dbReference type="ChEBI" id="CHEBI:30616"/>
    </ligand>
</feature>
<evidence type="ECO:0000256" key="5">
    <source>
        <dbReference type="ARBA" id="ARBA00022723"/>
    </source>
</evidence>
<evidence type="ECO:0000256" key="9">
    <source>
        <dbReference type="ARBA" id="ARBA00022842"/>
    </source>
</evidence>
<comment type="cofactor">
    <cofactor evidence="2 11">
        <name>Mg(2+)</name>
        <dbReference type="ChEBI" id="CHEBI:18420"/>
    </cofactor>
</comment>
<dbReference type="CDD" id="cd01170">
    <property type="entry name" value="THZ_kinase"/>
    <property type="match status" value="1"/>
</dbReference>
<keyword evidence="7 11" id="KW-0418">Kinase</keyword>
<evidence type="ECO:0000313" key="13">
    <source>
        <dbReference type="Proteomes" id="UP000886841"/>
    </source>
</evidence>
<evidence type="ECO:0000256" key="6">
    <source>
        <dbReference type="ARBA" id="ARBA00022741"/>
    </source>
</evidence>
<gene>
    <name evidence="11" type="primary">thiM</name>
    <name evidence="12" type="ORF">IAB98_03515</name>
</gene>
<keyword evidence="4 11" id="KW-0808">Transferase</keyword>
<dbReference type="HAMAP" id="MF_00228">
    <property type="entry name" value="Thz_kinase"/>
    <property type="match status" value="1"/>
</dbReference>
<dbReference type="EC" id="2.7.1.50" evidence="11"/>
<evidence type="ECO:0000256" key="2">
    <source>
        <dbReference type="ARBA" id="ARBA00001946"/>
    </source>
</evidence>
<evidence type="ECO:0000256" key="4">
    <source>
        <dbReference type="ARBA" id="ARBA00022679"/>
    </source>
</evidence>
<comment type="caution">
    <text evidence="12">The sequence shown here is derived from an EMBL/GenBank/DDBJ whole genome shotgun (WGS) entry which is preliminary data.</text>
</comment>
<comment type="similarity">
    <text evidence="11">Belongs to the Thz kinase family.</text>
</comment>
<dbReference type="Gene3D" id="3.40.1190.20">
    <property type="match status" value="1"/>
</dbReference>
<dbReference type="PRINTS" id="PR01099">
    <property type="entry name" value="HYETHTZKNASE"/>
</dbReference>
<reference evidence="12" key="1">
    <citation type="submission" date="2020-10" db="EMBL/GenBank/DDBJ databases">
        <authorList>
            <person name="Gilroy R."/>
        </authorList>
    </citation>
    <scope>NUCLEOTIDE SEQUENCE</scope>
    <source>
        <strain evidence="12">ChiSxjej1B13-7041</strain>
    </source>
</reference>
<keyword evidence="10 11" id="KW-0784">Thiamine biosynthesis</keyword>
<evidence type="ECO:0000256" key="11">
    <source>
        <dbReference type="HAMAP-Rule" id="MF_00228"/>
    </source>
</evidence>
<dbReference type="EMBL" id="DVHU01000031">
    <property type="protein sequence ID" value="HIR92477.1"/>
    <property type="molecule type" value="Genomic_DNA"/>
</dbReference>
<keyword evidence="5 11" id="KW-0479">Metal-binding</keyword>
<evidence type="ECO:0000313" key="12">
    <source>
        <dbReference type="EMBL" id="HIR92477.1"/>
    </source>
</evidence>